<name>A0A523UVY9_UNCT6</name>
<dbReference type="EMBL" id="SOJN01000046">
    <property type="protein sequence ID" value="TET46712.1"/>
    <property type="molecule type" value="Genomic_DNA"/>
</dbReference>
<evidence type="ECO:0000313" key="1">
    <source>
        <dbReference type="EMBL" id="TET46712.1"/>
    </source>
</evidence>
<dbReference type="NCBIfam" id="TIGR04183">
    <property type="entry name" value="Por_Secre_tail"/>
    <property type="match status" value="1"/>
</dbReference>
<reference evidence="1 2" key="1">
    <citation type="submission" date="2019-03" db="EMBL/GenBank/DDBJ databases">
        <title>Metabolic potential of uncultured bacteria and archaea associated with petroleum seepage in deep-sea sediments.</title>
        <authorList>
            <person name="Dong X."/>
            <person name="Hubert C."/>
        </authorList>
    </citation>
    <scope>NUCLEOTIDE SEQUENCE [LARGE SCALE GENOMIC DNA]</scope>
    <source>
        <strain evidence="1">E44_bin18</strain>
    </source>
</reference>
<proteinExistence type="predicted"/>
<protein>
    <submittedName>
        <fullName evidence="1">T9SS type A sorting domain-containing protein</fullName>
    </submittedName>
</protein>
<dbReference type="AlphaFoldDB" id="A0A523UVY9"/>
<dbReference type="Proteomes" id="UP000315525">
    <property type="component" value="Unassembled WGS sequence"/>
</dbReference>
<evidence type="ECO:0000313" key="2">
    <source>
        <dbReference type="Proteomes" id="UP000315525"/>
    </source>
</evidence>
<dbReference type="InterPro" id="IPR026444">
    <property type="entry name" value="Secre_tail"/>
</dbReference>
<organism evidence="1 2">
    <name type="scientific">candidate division TA06 bacterium</name>
    <dbReference type="NCBI Taxonomy" id="2250710"/>
    <lineage>
        <taxon>Bacteria</taxon>
        <taxon>Bacteria division TA06</taxon>
    </lineage>
</organism>
<accession>A0A523UVY9</accession>
<comment type="caution">
    <text evidence="1">The sequence shown here is derived from an EMBL/GenBank/DDBJ whole genome shotgun (WGS) entry which is preliminary data.</text>
</comment>
<sequence>MQNFPNPFVNVTSMRFSVPGRSSSKEKVKTSIDIFDVSGRLIRRLIREDMFPGVYQVVWDGKTTEAKGAPSAIYLCRLKIGERSGTRKVLLLR</sequence>
<gene>
    <name evidence="1" type="ORF">E3J62_03680</name>
</gene>
<dbReference type="Gene3D" id="2.60.40.4070">
    <property type="match status" value="1"/>
</dbReference>